<dbReference type="PANTHER" id="PTHR43000">
    <property type="entry name" value="DTDP-D-GLUCOSE 4,6-DEHYDRATASE-RELATED"/>
    <property type="match status" value="1"/>
</dbReference>
<feature type="domain" description="NAD-dependent epimerase/dehydratase" evidence="2">
    <location>
        <begin position="4"/>
        <end position="236"/>
    </location>
</feature>
<dbReference type="Pfam" id="PF01370">
    <property type="entry name" value="Epimerase"/>
    <property type="match status" value="1"/>
</dbReference>
<accession>A0ABV8HXM0</accession>
<dbReference type="Gene3D" id="3.40.50.720">
    <property type="entry name" value="NAD(P)-binding Rossmann-like Domain"/>
    <property type="match status" value="1"/>
</dbReference>
<comment type="similarity">
    <text evidence="1">Belongs to the NAD(P)-dependent epimerase/dehydratase family.</text>
</comment>
<comment type="caution">
    <text evidence="3">The sequence shown here is derived from an EMBL/GenBank/DDBJ whole genome shotgun (WGS) entry which is preliminary data.</text>
</comment>
<proteinExistence type="inferred from homology"/>
<organism evidence="3 4">
    <name type="scientific">Streptomyces polygonati</name>
    <dbReference type="NCBI Taxonomy" id="1617087"/>
    <lineage>
        <taxon>Bacteria</taxon>
        <taxon>Bacillati</taxon>
        <taxon>Actinomycetota</taxon>
        <taxon>Actinomycetes</taxon>
        <taxon>Kitasatosporales</taxon>
        <taxon>Streptomycetaceae</taxon>
        <taxon>Streptomyces</taxon>
    </lineage>
</organism>
<dbReference type="InterPro" id="IPR001509">
    <property type="entry name" value="Epimerase_deHydtase"/>
</dbReference>
<dbReference type="RefSeq" id="WP_386438877.1">
    <property type="nucleotide sequence ID" value="NZ_JBHSBB010000053.1"/>
</dbReference>
<gene>
    <name evidence="3" type="ORF">ACFO3J_35515</name>
</gene>
<evidence type="ECO:0000259" key="2">
    <source>
        <dbReference type="Pfam" id="PF01370"/>
    </source>
</evidence>
<dbReference type="SUPFAM" id="SSF51735">
    <property type="entry name" value="NAD(P)-binding Rossmann-fold domains"/>
    <property type="match status" value="1"/>
</dbReference>
<protein>
    <submittedName>
        <fullName evidence="3">NAD-dependent epimerase/dehydratase family protein</fullName>
    </submittedName>
</protein>
<reference evidence="4" key="1">
    <citation type="journal article" date="2019" name="Int. J. Syst. Evol. Microbiol.">
        <title>The Global Catalogue of Microorganisms (GCM) 10K type strain sequencing project: providing services to taxonomists for standard genome sequencing and annotation.</title>
        <authorList>
            <consortium name="The Broad Institute Genomics Platform"/>
            <consortium name="The Broad Institute Genome Sequencing Center for Infectious Disease"/>
            <person name="Wu L."/>
            <person name="Ma J."/>
        </authorList>
    </citation>
    <scope>NUCLEOTIDE SEQUENCE [LARGE SCALE GENOMIC DNA]</scope>
    <source>
        <strain evidence="4">CGMCC 4.7237</strain>
    </source>
</reference>
<dbReference type="InterPro" id="IPR036291">
    <property type="entry name" value="NAD(P)-bd_dom_sf"/>
</dbReference>
<dbReference type="EMBL" id="JBHSBB010000053">
    <property type="protein sequence ID" value="MFC4036708.1"/>
    <property type="molecule type" value="Genomic_DNA"/>
</dbReference>
<evidence type="ECO:0000313" key="4">
    <source>
        <dbReference type="Proteomes" id="UP001595765"/>
    </source>
</evidence>
<evidence type="ECO:0000256" key="1">
    <source>
        <dbReference type="ARBA" id="ARBA00007637"/>
    </source>
</evidence>
<keyword evidence="4" id="KW-1185">Reference proteome</keyword>
<evidence type="ECO:0000313" key="3">
    <source>
        <dbReference type="EMBL" id="MFC4036708.1"/>
    </source>
</evidence>
<sequence length="334" mass="36329">MAKVFVTGIAGFLGSHVAERFRDIGWEVCGIDNLRGGRAANVPEDVRFEVVDCLDRSGYLPLLAGSDLVYHCASAAYDGLSVFSPAFVYRNTAQATVEVASASVASGVRRFIHCSSMARYGALPAPFTEDMPPAPVNPYGLAKHASELIVRNLFETHGGEYTIAVPHNIIGPRQRYDDPYRNVASIMINRMLRGLQPVIYGDGSNLRCFSFVQDVLFCLERMGTSPEAAGETINIGPDEGAVSILRLAEEIAGLLDFGLDPVFVPSRPLEVEVATCSADKARRLLGYKTSTSLRDGLETMIQWIAEQGPSEFSYDIDIEINSALTPSTWVGKLI</sequence>
<dbReference type="Proteomes" id="UP001595765">
    <property type="component" value="Unassembled WGS sequence"/>
</dbReference>
<name>A0ABV8HXM0_9ACTN</name>